<dbReference type="SFLD" id="SFLDG01169">
    <property type="entry name" value="NADPH_oxidase_subgroup_(NOX)"/>
    <property type="match status" value="1"/>
</dbReference>
<evidence type="ECO:0000256" key="1">
    <source>
        <dbReference type="ARBA" id="ARBA00004141"/>
    </source>
</evidence>
<feature type="region of interest" description="Disordered" evidence="13">
    <location>
        <begin position="82"/>
        <end position="110"/>
    </location>
</feature>
<dbReference type="GO" id="GO:0004601">
    <property type="term" value="F:peroxidase activity"/>
    <property type="evidence" value="ECO:0007669"/>
    <property type="project" value="UniProtKB-KW"/>
</dbReference>
<dbReference type="PANTHER" id="PTHR11475:SF144">
    <property type="entry name" value="NAD(P)H OXIDASE (H2O2-FORMING)"/>
    <property type="match status" value="1"/>
</dbReference>
<evidence type="ECO:0000256" key="13">
    <source>
        <dbReference type="SAM" id="MobiDB-lite"/>
    </source>
</evidence>
<comment type="subcellular location">
    <subcellularLocation>
        <location evidence="1">Membrane</location>
        <topology evidence="1">Multi-pass membrane protein</topology>
    </subcellularLocation>
</comment>
<feature type="binding site" description="axial binding residue" evidence="12">
    <location>
        <position position="232"/>
    </location>
    <ligand>
        <name>heme b</name>
        <dbReference type="ChEBI" id="CHEBI:60344"/>
    </ligand>
    <ligandPart>
        <name>Fe</name>
        <dbReference type="ChEBI" id="CHEBI:18248"/>
    </ligandPart>
</feature>
<feature type="domain" description="EF-hand" evidence="15">
    <location>
        <begin position="659"/>
        <end position="694"/>
    </location>
</feature>
<dbReference type="Pfam" id="PF00036">
    <property type="entry name" value="EF-hand_1"/>
    <property type="match status" value="1"/>
</dbReference>
<keyword evidence="4" id="KW-0560">Oxidoreductase</keyword>
<evidence type="ECO:0000259" key="15">
    <source>
        <dbReference type="PROSITE" id="PS50222"/>
    </source>
</evidence>
<dbReference type="InterPro" id="IPR019791">
    <property type="entry name" value="Haem_peroxidase_animal"/>
</dbReference>
<evidence type="ECO:0000256" key="4">
    <source>
        <dbReference type="ARBA" id="ARBA00022559"/>
    </source>
</evidence>
<dbReference type="EC" id="1.6.3.1" evidence="3"/>
<organism evidence="16 17">
    <name type="scientific">Operophtera brumata</name>
    <name type="common">Winter moth</name>
    <name type="synonym">Phalaena brumata</name>
    <dbReference type="NCBI Taxonomy" id="104452"/>
    <lineage>
        <taxon>Eukaryota</taxon>
        <taxon>Metazoa</taxon>
        <taxon>Ecdysozoa</taxon>
        <taxon>Arthropoda</taxon>
        <taxon>Hexapoda</taxon>
        <taxon>Insecta</taxon>
        <taxon>Pterygota</taxon>
        <taxon>Neoptera</taxon>
        <taxon>Endopterygota</taxon>
        <taxon>Lepidoptera</taxon>
        <taxon>Glossata</taxon>
        <taxon>Ditrysia</taxon>
        <taxon>Geometroidea</taxon>
        <taxon>Geometridae</taxon>
        <taxon>Larentiinae</taxon>
        <taxon>Operophtera</taxon>
    </lineage>
</organism>
<dbReference type="CDD" id="cd00051">
    <property type="entry name" value="EFh"/>
    <property type="match status" value="1"/>
</dbReference>
<keyword evidence="9" id="KW-0376">Hydrogen peroxide</keyword>
<feature type="domain" description="EF-hand" evidence="15">
    <location>
        <begin position="695"/>
        <end position="730"/>
    </location>
</feature>
<evidence type="ECO:0000256" key="14">
    <source>
        <dbReference type="SAM" id="Phobius"/>
    </source>
</evidence>
<comment type="similarity">
    <text evidence="2">In the N-terminal section; belongs to the peroxidase family.</text>
</comment>
<gene>
    <name evidence="16" type="ORF">OBRU01_03589</name>
</gene>
<accession>A0A0L7LQD6</accession>
<dbReference type="Gene3D" id="1.10.238.10">
    <property type="entry name" value="EF-hand"/>
    <property type="match status" value="1"/>
</dbReference>
<reference evidence="16 17" key="1">
    <citation type="journal article" date="2015" name="Genome Biol. Evol.">
        <title>The genome of winter moth (Operophtera brumata) provides a genomic perspective on sexual dimorphism and phenology.</title>
        <authorList>
            <person name="Derks M.F."/>
            <person name="Smit S."/>
            <person name="Salis L."/>
            <person name="Schijlen E."/>
            <person name="Bossers A."/>
            <person name="Mateman C."/>
            <person name="Pijl A.S."/>
            <person name="de Ridder D."/>
            <person name="Groenen M.A."/>
            <person name="Visser M.E."/>
            <person name="Megens H.J."/>
        </authorList>
    </citation>
    <scope>NUCLEOTIDE SEQUENCE [LARGE SCALE GENOMIC DNA]</scope>
    <source>
        <strain evidence="16">WM2013NL</strain>
        <tissue evidence="16">Head and thorax</tissue>
    </source>
</reference>
<dbReference type="PROSITE" id="PS50222">
    <property type="entry name" value="EF_HAND_2"/>
    <property type="match status" value="2"/>
</dbReference>
<feature type="transmembrane region" description="Helical" evidence="14">
    <location>
        <begin position="911"/>
        <end position="937"/>
    </location>
</feature>
<dbReference type="Proteomes" id="UP000037510">
    <property type="component" value="Unassembled WGS sequence"/>
</dbReference>
<keyword evidence="8 14" id="KW-0472">Membrane</keyword>
<feature type="non-terminal residue" evidence="16">
    <location>
        <position position="993"/>
    </location>
</feature>
<dbReference type="PROSITE" id="PS00018">
    <property type="entry name" value="EF_HAND_1"/>
    <property type="match status" value="2"/>
</dbReference>
<evidence type="ECO:0000256" key="9">
    <source>
        <dbReference type="ARBA" id="ARBA00023324"/>
    </source>
</evidence>
<keyword evidence="6" id="KW-0106">Calcium</keyword>
<dbReference type="PRINTS" id="PR00457">
    <property type="entry name" value="ANPEROXIDASE"/>
</dbReference>
<keyword evidence="17" id="KW-1185">Reference proteome</keyword>
<dbReference type="AlphaFoldDB" id="A0A0L7LQD6"/>
<dbReference type="SUPFAM" id="SSF47473">
    <property type="entry name" value="EF-hand"/>
    <property type="match status" value="1"/>
</dbReference>
<protein>
    <recommendedName>
        <fullName evidence="3">NAD(P)H oxidase (H2O2-forming)</fullName>
        <ecNumber evidence="3">1.6.3.1</ecNumber>
    </recommendedName>
</protein>
<dbReference type="SUPFAM" id="SSF48113">
    <property type="entry name" value="Heme-dependent peroxidases"/>
    <property type="match status" value="1"/>
</dbReference>
<dbReference type="GO" id="GO:0005509">
    <property type="term" value="F:calcium ion binding"/>
    <property type="evidence" value="ECO:0007669"/>
    <property type="project" value="InterPro"/>
</dbReference>
<dbReference type="GO" id="GO:0020037">
    <property type="term" value="F:heme binding"/>
    <property type="evidence" value="ECO:0007669"/>
    <property type="project" value="InterPro"/>
</dbReference>
<dbReference type="InterPro" id="IPR018247">
    <property type="entry name" value="EF_Hand_1_Ca_BS"/>
</dbReference>
<feature type="compositionally biased region" description="Polar residues" evidence="13">
    <location>
        <begin position="84"/>
        <end position="101"/>
    </location>
</feature>
<dbReference type="Pfam" id="PF13202">
    <property type="entry name" value="EF-hand_5"/>
    <property type="match status" value="1"/>
</dbReference>
<feature type="transmembrane region" description="Helical" evidence="14">
    <location>
        <begin position="949"/>
        <end position="970"/>
    </location>
</feature>
<evidence type="ECO:0000256" key="5">
    <source>
        <dbReference type="ARBA" id="ARBA00022692"/>
    </source>
</evidence>
<proteinExistence type="inferred from homology"/>
<evidence type="ECO:0000256" key="11">
    <source>
        <dbReference type="ARBA" id="ARBA00048762"/>
    </source>
</evidence>
<feature type="non-terminal residue" evidence="16">
    <location>
        <position position="1"/>
    </location>
</feature>
<feature type="transmembrane region" description="Helical" evidence="14">
    <location>
        <begin position="434"/>
        <end position="457"/>
    </location>
</feature>
<evidence type="ECO:0000256" key="7">
    <source>
        <dbReference type="ARBA" id="ARBA00022989"/>
    </source>
</evidence>
<keyword evidence="12" id="KW-0408">Iron</keyword>
<dbReference type="GO" id="GO:0006979">
    <property type="term" value="P:response to oxidative stress"/>
    <property type="evidence" value="ECO:0007669"/>
    <property type="project" value="InterPro"/>
</dbReference>
<keyword evidence="5 14" id="KW-0812">Transmembrane</keyword>
<dbReference type="Gene3D" id="1.10.640.10">
    <property type="entry name" value="Haem peroxidase domain superfamily, animal type"/>
    <property type="match status" value="1"/>
</dbReference>
<dbReference type="EMBL" id="JTDY01000323">
    <property type="protein sequence ID" value="KOB77703.1"/>
    <property type="molecule type" value="Genomic_DNA"/>
</dbReference>
<comment type="catalytic activity">
    <reaction evidence="10">
        <text>NADH + O2 + H(+) = H2O2 + NAD(+)</text>
        <dbReference type="Rhea" id="RHEA:11264"/>
        <dbReference type="ChEBI" id="CHEBI:15378"/>
        <dbReference type="ChEBI" id="CHEBI:15379"/>
        <dbReference type="ChEBI" id="CHEBI:16240"/>
        <dbReference type="ChEBI" id="CHEBI:57540"/>
        <dbReference type="ChEBI" id="CHEBI:57945"/>
        <dbReference type="EC" id="1.6.3.1"/>
    </reaction>
</comment>
<dbReference type="PANTHER" id="PTHR11475">
    <property type="entry name" value="OXIDASE/PEROXIDASE"/>
    <property type="match status" value="1"/>
</dbReference>
<dbReference type="SMART" id="SM00054">
    <property type="entry name" value="EFh"/>
    <property type="match status" value="2"/>
</dbReference>
<evidence type="ECO:0000313" key="17">
    <source>
        <dbReference type="Proteomes" id="UP000037510"/>
    </source>
</evidence>
<evidence type="ECO:0000256" key="12">
    <source>
        <dbReference type="PIRSR" id="PIRSR619791-2"/>
    </source>
</evidence>
<dbReference type="InterPro" id="IPR010255">
    <property type="entry name" value="Haem_peroxidase_sf"/>
</dbReference>
<dbReference type="Pfam" id="PF01794">
    <property type="entry name" value="Ferric_reduct"/>
    <property type="match status" value="1"/>
</dbReference>
<dbReference type="InterPro" id="IPR011992">
    <property type="entry name" value="EF-hand-dom_pair"/>
</dbReference>
<dbReference type="InterPro" id="IPR002048">
    <property type="entry name" value="EF_hand_dom"/>
</dbReference>
<feature type="transmembrane region" description="Helical" evidence="14">
    <location>
        <begin position="809"/>
        <end position="829"/>
    </location>
</feature>
<keyword evidence="12" id="KW-0349">Heme</keyword>
<dbReference type="InterPro" id="IPR013130">
    <property type="entry name" value="Fe3_Rdtase_TM_dom"/>
</dbReference>
<sequence>RSTTRNSDTTAASYADGVYMMAGADRPGARTLSKLFMRGQDGLPSLANRTSLLAFFVDKCDHMYDPDCQGTKSMPFLRAAYDRNTGQSPNSPREQNGSLSSEGGMPLRNTKRVPLFNNPVPHYMRMLSPERLFLLGDPRTNQNPAMVTFGILLLRWHNVVAARVHRQHPDWSDEQLFQRARRIVIASLQNIILYEYVPAFLGVPISPYSGYKAETAPGVTHAFATAAFRFGHTLVPPAILLRDRNCKYARAPVPIEEVLMGMASQLSEREDALLCSDVRDNLFGPMEFSRRDLGALNIMRGRDNGLPDYNTAREYFGLTKIKTFNEINPELFENNPDLLQKLIQIYDGKLDNIDVYIGGMLESTGHPGDLFRAIIIDQFTRIRDSDRFWFENEHNGIFTAQEIEELRHIKMWDIIINSTAVGPSDIQRDGNEFAYIYTCLILAFVPILCAGAGYGVVKLQNSRRRKLKIQQEQLKNPHQKGSVDKMVCREWVHATHKRIVKLRLGPEPALHVTDRKGDKLRTLPLNHTDQLTVLESQEGRNNKRPLVLIRAPREHDLVLEMDTAAERRKFLVKLDTFLAQHKKALNLSQGYREHILATAETRERRQRKLEHFFREAYAITFGLAPGEKRRRKEDADPESIVMRTSLSKGEFASALGMKGDAVFVKKMFNIVDKDGDGRISFQEFLDTVVLFSRGATEDKLRIIFDMCDNDRNGVIDKGELSEMLRSLVEIARTTSLRDEHLMMKEYKGEFVAIGLDCKGAKQNFLDTSTNVARMTSFQLEPSMEQQTRHWFLLKWDYLTTFLEENRQNIFYLFVFYVVTIGLFVERFAHYSFMSEHLDLRHIMGVGIAITRGSAASLIQFHKIVACTALFFSLLHTAGHMVNFYHVSTQPLENLRCLTKEVHFTSDFRPGITYWVFQTVTGVSGVLLFIIMCIIFIFAHPTIRKRAYPWFWRAHSLHVALYALCLVHGLARLTGAPRFWIFFMGPAIIYTLDK</sequence>
<dbReference type="Pfam" id="PF03098">
    <property type="entry name" value="An_peroxidase"/>
    <property type="match status" value="1"/>
</dbReference>
<name>A0A0L7LQD6_OPEBR</name>
<dbReference type="GO" id="GO:0016174">
    <property type="term" value="F:NAD(P)H oxidase H2O2-forming activity"/>
    <property type="evidence" value="ECO:0007669"/>
    <property type="project" value="UniProtKB-EC"/>
</dbReference>
<evidence type="ECO:0000256" key="3">
    <source>
        <dbReference type="ARBA" id="ARBA00012698"/>
    </source>
</evidence>
<comment type="catalytic activity">
    <reaction evidence="11">
        <text>NADPH + O2 + H(+) = H2O2 + NADP(+)</text>
        <dbReference type="Rhea" id="RHEA:11260"/>
        <dbReference type="ChEBI" id="CHEBI:15378"/>
        <dbReference type="ChEBI" id="CHEBI:15379"/>
        <dbReference type="ChEBI" id="CHEBI:16240"/>
        <dbReference type="ChEBI" id="CHEBI:57783"/>
        <dbReference type="ChEBI" id="CHEBI:58349"/>
        <dbReference type="EC" id="1.6.3.1"/>
    </reaction>
</comment>
<dbReference type="InterPro" id="IPR037120">
    <property type="entry name" value="Haem_peroxidase_sf_animal"/>
</dbReference>
<keyword evidence="4" id="KW-0575">Peroxidase</keyword>
<dbReference type="PROSITE" id="PS50292">
    <property type="entry name" value="PEROXIDASE_3"/>
    <property type="match status" value="1"/>
</dbReference>
<evidence type="ECO:0000256" key="8">
    <source>
        <dbReference type="ARBA" id="ARBA00023136"/>
    </source>
</evidence>
<dbReference type="STRING" id="104452.A0A0L7LQD6"/>
<dbReference type="GO" id="GO:0016020">
    <property type="term" value="C:membrane"/>
    <property type="evidence" value="ECO:0007669"/>
    <property type="project" value="UniProtKB-SubCell"/>
</dbReference>
<comment type="caution">
    <text evidence="16">The sequence shown here is derived from an EMBL/GenBank/DDBJ whole genome shotgun (WGS) entry which is preliminary data.</text>
</comment>
<keyword evidence="12" id="KW-0479">Metal-binding</keyword>
<dbReference type="GO" id="GO:0042744">
    <property type="term" value="P:hydrogen peroxide catabolic process"/>
    <property type="evidence" value="ECO:0007669"/>
    <property type="project" value="UniProtKB-KW"/>
</dbReference>
<evidence type="ECO:0000256" key="6">
    <source>
        <dbReference type="ARBA" id="ARBA00022837"/>
    </source>
</evidence>
<keyword evidence="7 14" id="KW-1133">Transmembrane helix</keyword>
<evidence type="ECO:0000313" key="16">
    <source>
        <dbReference type="EMBL" id="KOB77703.1"/>
    </source>
</evidence>
<evidence type="ECO:0000256" key="10">
    <source>
        <dbReference type="ARBA" id="ARBA00047455"/>
    </source>
</evidence>
<evidence type="ECO:0000256" key="2">
    <source>
        <dbReference type="ARBA" id="ARBA00005644"/>
    </source>
</evidence>